<dbReference type="PANTHER" id="PTHR30535">
    <property type="entry name" value="VITAMIN B12-BINDING PROTEIN"/>
    <property type="match status" value="1"/>
</dbReference>
<keyword evidence="2" id="KW-0732">Signal</keyword>
<keyword evidence="5" id="KW-1185">Reference proteome</keyword>
<dbReference type="PROSITE" id="PS50983">
    <property type="entry name" value="FE_B12_PBP"/>
    <property type="match status" value="1"/>
</dbReference>
<name>A0A1H9YDF0_9FIRM</name>
<gene>
    <name evidence="4" type="ORF">SAMN03080614_1002135</name>
</gene>
<evidence type="ECO:0000259" key="3">
    <source>
        <dbReference type="PROSITE" id="PS50983"/>
    </source>
</evidence>
<evidence type="ECO:0000256" key="1">
    <source>
        <dbReference type="ARBA" id="ARBA00008814"/>
    </source>
</evidence>
<dbReference type="CDD" id="cd01144">
    <property type="entry name" value="BtuF"/>
    <property type="match status" value="1"/>
</dbReference>
<dbReference type="NCBIfam" id="NF038402">
    <property type="entry name" value="TroA_like"/>
    <property type="match status" value="1"/>
</dbReference>
<dbReference type="Gene3D" id="3.40.50.1980">
    <property type="entry name" value="Nitrogenase molybdenum iron protein domain"/>
    <property type="match status" value="2"/>
</dbReference>
<dbReference type="Proteomes" id="UP000243819">
    <property type="component" value="Unassembled WGS sequence"/>
</dbReference>
<evidence type="ECO:0000313" key="5">
    <source>
        <dbReference type="Proteomes" id="UP000243819"/>
    </source>
</evidence>
<dbReference type="InterPro" id="IPR054828">
    <property type="entry name" value="Vit_B12_bind_prot"/>
</dbReference>
<dbReference type="RefSeq" id="WP_091348290.1">
    <property type="nucleotide sequence ID" value="NZ_FOIF01000002.1"/>
</dbReference>
<dbReference type="PROSITE" id="PS51257">
    <property type="entry name" value="PROKAR_LIPOPROTEIN"/>
    <property type="match status" value="1"/>
</dbReference>
<dbReference type="EMBL" id="FOIF01000002">
    <property type="protein sequence ID" value="SES66999.1"/>
    <property type="molecule type" value="Genomic_DNA"/>
</dbReference>
<sequence length="273" mass="30475">MKKLLTLVIVFFLTLTLVACSKGENLQQTENFKIVSLAPSSTEIVAALGKLENLVGVSDFCNYPEEVLSIEKVGNAFNVNFEKIVGLQPDLVLLMNEGEVADRLRELDIQVLILNPTTIEEIYEDILKVAEILKVEEKGQEIVNKMKDDLKKIQKETLEEKPTVFILLDSTAFWTTGKGTFYNEVIEKSGGINIAAEETGWLEFSAEKLLELDPDVILYTWEPSEELTSLPVWQNLTAVKEGRTYLIDGDLTSRPGPRIVEGIATIAKILKGE</sequence>
<feature type="domain" description="Fe/B12 periplasmic-binding" evidence="3">
    <location>
        <begin position="33"/>
        <end position="273"/>
    </location>
</feature>
<organism evidence="4 5">
    <name type="scientific">Anaerobranca gottschalkii DSM 13577</name>
    <dbReference type="NCBI Taxonomy" id="1120990"/>
    <lineage>
        <taxon>Bacteria</taxon>
        <taxon>Bacillati</taxon>
        <taxon>Bacillota</taxon>
        <taxon>Clostridia</taxon>
        <taxon>Eubacteriales</taxon>
        <taxon>Proteinivoracaceae</taxon>
        <taxon>Anaerobranca</taxon>
    </lineage>
</organism>
<dbReference type="SUPFAM" id="SSF53807">
    <property type="entry name" value="Helical backbone' metal receptor"/>
    <property type="match status" value="1"/>
</dbReference>
<protein>
    <submittedName>
        <fullName evidence="4">Iron complex transport system substrate-binding protein</fullName>
    </submittedName>
</protein>
<reference evidence="5" key="1">
    <citation type="submission" date="2016-10" db="EMBL/GenBank/DDBJ databases">
        <authorList>
            <person name="Varghese N."/>
            <person name="Submissions S."/>
        </authorList>
    </citation>
    <scope>NUCLEOTIDE SEQUENCE [LARGE SCALE GENOMIC DNA]</scope>
    <source>
        <strain evidence="5">DSM 13577</strain>
    </source>
</reference>
<dbReference type="InterPro" id="IPR050902">
    <property type="entry name" value="ABC_Transporter_SBP"/>
</dbReference>
<comment type="similarity">
    <text evidence="1">Belongs to the bacterial solute-binding protein 8 family.</text>
</comment>
<dbReference type="OrthoDB" id="9816357at2"/>
<dbReference type="PANTHER" id="PTHR30535:SF34">
    <property type="entry name" value="MOLYBDATE-BINDING PROTEIN MOLA"/>
    <property type="match status" value="1"/>
</dbReference>
<dbReference type="GO" id="GO:0071281">
    <property type="term" value="P:cellular response to iron ion"/>
    <property type="evidence" value="ECO:0007669"/>
    <property type="project" value="TreeGrafter"/>
</dbReference>
<accession>A0A1H9YDF0</accession>
<dbReference type="InterPro" id="IPR002491">
    <property type="entry name" value="ABC_transptr_periplasmic_BD"/>
</dbReference>
<dbReference type="STRING" id="1120990.SAMN03080614_1002135"/>
<evidence type="ECO:0000256" key="2">
    <source>
        <dbReference type="ARBA" id="ARBA00022729"/>
    </source>
</evidence>
<proteinExistence type="inferred from homology"/>
<dbReference type="AlphaFoldDB" id="A0A1H9YDF0"/>
<dbReference type="Pfam" id="PF01497">
    <property type="entry name" value="Peripla_BP_2"/>
    <property type="match status" value="1"/>
</dbReference>
<evidence type="ECO:0000313" key="4">
    <source>
        <dbReference type="EMBL" id="SES66999.1"/>
    </source>
</evidence>